<gene>
    <name evidence="1" type="ORF">Csp1_27480</name>
</gene>
<accession>A0A2Z3YUX2</accession>
<dbReference type="KEGG" id="cpre:Csp1_27480"/>
<evidence type="ECO:0000313" key="1">
    <source>
        <dbReference type="EMBL" id="AWT27491.1"/>
    </source>
</evidence>
<dbReference type="EMBL" id="CP024988">
    <property type="protein sequence ID" value="AWT27491.1"/>
    <property type="molecule type" value="Genomic_DNA"/>
</dbReference>
<reference evidence="2" key="1">
    <citation type="submission" date="2017-11" db="EMBL/GenBank/DDBJ databases">
        <title>Otitis media/interna in a cat caused by the recently described species Corynebacterium provencense.</title>
        <authorList>
            <person name="Kittl S."/>
            <person name="Brodard I."/>
            <person name="Rychener L."/>
            <person name="Jores J."/>
            <person name="Roosje P."/>
            <person name="Gobeli Brawand S."/>
        </authorList>
    </citation>
    <scope>NUCLEOTIDE SEQUENCE [LARGE SCALE GENOMIC DNA]</scope>
    <source>
        <strain evidence="2">17KM38</strain>
    </source>
</reference>
<protein>
    <submittedName>
        <fullName evidence="1">Uncharacterized protein</fullName>
    </submittedName>
</protein>
<keyword evidence="2" id="KW-1185">Reference proteome</keyword>
<evidence type="ECO:0000313" key="2">
    <source>
        <dbReference type="Proteomes" id="UP000247696"/>
    </source>
</evidence>
<dbReference type="AlphaFoldDB" id="A0A2Z3YUX2"/>
<name>A0A2Z3YUX2_9CORY</name>
<dbReference type="Proteomes" id="UP000247696">
    <property type="component" value="Chromosome"/>
</dbReference>
<dbReference type="STRING" id="1737425.GCA_900049755_01769"/>
<organism evidence="1 2">
    <name type="scientific">Corynebacterium provencense</name>
    <dbReference type="NCBI Taxonomy" id="1737425"/>
    <lineage>
        <taxon>Bacteria</taxon>
        <taxon>Bacillati</taxon>
        <taxon>Actinomycetota</taxon>
        <taxon>Actinomycetes</taxon>
        <taxon>Mycobacteriales</taxon>
        <taxon>Corynebacteriaceae</taxon>
        <taxon>Corynebacterium</taxon>
    </lineage>
</organism>
<proteinExistence type="predicted"/>
<dbReference type="OrthoDB" id="9958915at2"/>
<dbReference type="RefSeq" id="WP_110482354.1">
    <property type="nucleotide sequence ID" value="NZ_CP024988.1"/>
</dbReference>
<sequence length="76" mass="8305">MGFIVSDPQIDRTDRTDRIDRTEEFRTTYPDAFSGLTVRQAGILADTLALGSQRGAPVSAERARLIAAKIRGLLAD</sequence>